<dbReference type="Proteomes" id="UP000027100">
    <property type="component" value="Unassembled WGS sequence"/>
</dbReference>
<dbReference type="AlphaFoldDB" id="A0A062V923"/>
<keyword evidence="7" id="KW-1185">Reference proteome</keyword>
<dbReference type="RefSeq" id="WP_206742196.1">
    <property type="nucleotide sequence ID" value="NZ_ARYM01000043.1"/>
</dbReference>
<proteinExistence type="inferred from homology"/>
<dbReference type="Pfam" id="PF03466">
    <property type="entry name" value="LysR_substrate"/>
    <property type="match status" value="1"/>
</dbReference>
<comment type="caution">
    <text evidence="6">The sequence shown here is derived from an EMBL/GenBank/DDBJ whole genome shotgun (WGS) entry which is preliminary data.</text>
</comment>
<dbReference type="PANTHER" id="PTHR30346">
    <property type="entry name" value="TRANSCRIPTIONAL DUAL REGULATOR HCAR-RELATED"/>
    <property type="match status" value="1"/>
</dbReference>
<evidence type="ECO:0000313" key="7">
    <source>
        <dbReference type="Proteomes" id="UP000027100"/>
    </source>
</evidence>
<dbReference type="InterPro" id="IPR000847">
    <property type="entry name" value="LysR_HTH_N"/>
</dbReference>
<dbReference type="PANTHER" id="PTHR30346:SF28">
    <property type="entry name" value="HTH-TYPE TRANSCRIPTIONAL REGULATOR CYNR"/>
    <property type="match status" value="1"/>
</dbReference>
<evidence type="ECO:0000256" key="4">
    <source>
        <dbReference type="ARBA" id="ARBA00023163"/>
    </source>
</evidence>
<dbReference type="PATRIC" id="fig|1280954.3.peg.3820"/>
<name>A0A062V923_9PROT</name>
<evidence type="ECO:0000256" key="2">
    <source>
        <dbReference type="ARBA" id="ARBA00023015"/>
    </source>
</evidence>
<dbReference type="PRINTS" id="PR00039">
    <property type="entry name" value="HTHLYSR"/>
</dbReference>
<dbReference type="SUPFAM" id="SSF53850">
    <property type="entry name" value="Periplasmic binding protein-like II"/>
    <property type="match status" value="1"/>
</dbReference>
<dbReference type="InterPro" id="IPR036388">
    <property type="entry name" value="WH-like_DNA-bd_sf"/>
</dbReference>
<dbReference type="eggNOG" id="COG0583">
    <property type="taxonomic scope" value="Bacteria"/>
</dbReference>
<evidence type="ECO:0000256" key="3">
    <source>
        <dbReference type="ARBA" id="ARBA00023125"/>
    </source>
</evidence>
<keyword evidence="4" id="KW-0804">Transcription</keyword>
<dbReference type="FunFam" id="1.10.10.10:FF:000001">
    <property type="entry name" value="LysR family transcriptional regulator"/>
    <property type="match status" value="1"/>
</dbReference>
<protein>
    <submittedName>
        <fullName evidence="6">LysR family transcriptional regulator</fullName>
    </submittedName>
</protein>
<dbReference type="GO" id="GO:0003700">
    <property type="term" value="F:DNA-binding transcription factor activity"/>
    <property type="evidence" value="ECO:0007669"/>
    <property type="project" value="InterPro"/>
</dbReference>
<keyword evidence="2" id="KW-0805">Transcription regulation</keyword>
<gene>
    <name evidence="6" type="ORF">HPO_19014</name>
</gene>
<dbReference type="SUPFAM" id="SSF46785">
    <property type="entry name" value="Winged helix' DNA-binding domain"/>
    <property type="match status" value="1"/>
</dbReference>
<dbReference type="Gene3D" id="3.40.190.10">
    <property type="entry name" value="Periplasmic binding protein-like II"/>
    <property type="match status" value="2"/>
</dbReference>
<reference evidence="6 7" key="1">
    <citation type="journal article" date="2014" name="Antonie Van Leeuwenhoek">
        <title>Hyphomonas beringensis sp. nov. and Hyphomonas chukchiensis sp. nov., isolated from surface seawater of the Bering Sea and Chukchi Sea.</title>
        <authorList>
            <person name="Li C."/>
            <person name="Lai Q."/>
            <person name="Li G."/>
            <person name="Dong C."/>
            <person name="Wang J."/>
            <person name="Liao Y."/>
            <person name="Shao Z."/>
        </authorList>
    </citation>
    <scope>NUCLEOTIDE SEQUENCE [LARGE SCALE GENOMIC DNA]</scope>
    <source>
        <strain evidence="6 7">PS728</strain>
    </source>
</reference>
<dbReference type="InterPro" id="IPR036390">
    <property type="entry name" value="WH_DNA-bd_sf"/>
</dbReference>
<evidence type="ECO:0000313" key="6">
    <source>
        <dbReference type="EMBL" id="KCZ96619.1"/>
    </source>
</evidence>
<dbReference type="STRING" id="1280954.HPO_19014"/>
<dbReference type="Gene3D" id="1.10.10.10">
    <property type="entry name" value="Winged helix-like DNA-binding domain superfamily/Winged helix DNA-binding domain"/>
    <property type="match status" value="1"/>
</dbReference>
<keyword evidence="3" id="KW-0238">DNA-binding</keyword>
<dbReference type="GO" id="GO:0003677">
    <property type="term" value="F:DNA binding"/>
    <property type="evidence" value="ECO:0007669"/>
    <property type="project" value="UniProtKB-KW"/>
</dbReference>
<dbReference type="Pfam" id="PF00126">
    <property type="entry name" value="HTH_1"/>
    <property type="match status" value="1"/>
</dbReference>
<evidence type="ECO:0000256" key="1">
    <source>
        <dbReference type="ARBA" id="ARBA00009437"/>
    </source>
</evidence>
<dbReference type="CDD" id="cd05466">
    <property type="entry name" value="PBP2_LTTR_substrate"/>
    <property type="match status" value="1"/>
</dbReference>
<feature type="domain" description="HTH lysR-type" evidence="5">
    <location>
        <begin position="22"/>
        <end position="79"/>
    </location>
</feature>
<organism evidence="6 7">
    <name type="scientific">Hyphomonas polymorpha PS728</name>
    <dbReference type="NCBI Taxonomy" id="1280954"/>
    <lineage>
        <taxon>Bacteria</taxon>
        <taxon>Pseudomonadati</taxon>
        <taxon>Pseudomonadota</taxon>
        <taxon>Alphaproteobacteria</taxon>
        <taxon>Hyphomonadales</taxon>
        <taxon>Hyphomonadaceae</taxon>
        <taxon>Hyphomonas</taxon>
    </lineage>
</organism>
<comment type="similarity">
    <text evidence="1">Belongs to the LysR transcriptional regulatory family.</text>
</comment>
<dbReference type="PROSITE" id="PS50931">
    <property type="entry name" value="HTH_LYSR"/>
    <property type="match status" value="1"/>
</dbReference>
<dbReference type="GO" id="GO:0032993">
    <property type="term" value="C:protein-DNA complex"/>
    <property type="evidence" value="ECO:0007669"/>
    <property type="project" value="TreeGrafter"/>
</dbReference>
<dbReference type="EMBL" id="ARYM01000043">
    <property type="protein sequence ID" value="KCZ96619.1"/>
    <property type="molecule type" value="Genomic_DNA"/>
</dbReference>
<evidence type="ECO:0000259" key="5">
    <source>
        <dbReference type="PROSITE" id="PS50931"/>
    </source>
</evidence>
<dbReference type="InterPro" id="IPR005119">
    <property type="entry name" value="LysR_subst-bd"/>
</dbReference>
<accession>A0A062V923</accession>
<sequence>MTRVQISKIELDVGIAYTISMIDRYLIRYFLAVVDSGNFSRAAQRSNVSQPTLSVGIAKLEELIGAALFHRNNRRVNLTEAGTKFLPYARRIEREFNCAAAAVKGIEPSPVLKLGILNTVSSKMVQHAVRQMIEADPLQRIELVEGSEREILSSISRGRIDIALTIVKRGGNRFREEVLFEEGYVAALPKTHPQAGFLSLSADDLAESVMIVRRQCEALSETSRYFLERGVRPFFAYRSSHDDRALAMVAAGLGVTVTPRSHTWPGVWQAKLTGFDVTRKLGLCYVEENSERARSGSLQVLRDTISKAGVGEINCSKP</sequence>